<protein>
    <submittedName>
        <fullName evidence="1">Uncharacterized protein</fullName>
    </submittedName>
</protein>
<accession>A0A2P2J8D7</accession>
<dbReference type="AlphaFoldDB" id="A0A2P2J8D7"/>
<evidence type="ECO:0000313" key="1">
    <source>
        <dbReference type="EMBL" id="MBW89739.1"/>
    </source>
</evidence>
<dbReference type="InterPro" id="IPR045286">
    <property type="entry name" value="FBS1-like"/>
</dbReference>
<reference evidence="1" key="1">
    <citation type="submission" date="2018-02" db="EMBL/GenBank/DDBJ databases">
        <title>Rhizophora mucronata_Transcriptome.</title>
        <authorList>
            <person name="Meera S.P."/>
            <person name="Sreeshan A."/>
            <person name="Augustine A."/>
        </authorList>
    </citation>
    <scope>NUCLEOTIDE SEQUENCE</scope>
    <source>
        <tissue evidence="1">Leaf</tissue>
    </source>
</reference>
<name>A0A2P2J8D7_RHIMU</name>
<dbReference type="PANTHER" id="PTHR34049:SF2">
    <property type="entry name" value="F-BOX DOMAIN CONTAINING PROTEIN, EXPRESSED"/>
    <property type="match status" value="1"/>
</dbReference>
<dbReference type="EMBL" id="GGEC01009256">
    <property type="protein sequence ID" value="MBW89739.1"/>
    <property type="molecule type" value="Transcribed_RNA"/>
</dbReference>
<organism evidence="1">
    <name type="scientific">Rhizophora mucronata</name>
    <name type="common">Asiatic mangrove</name>
    <dbReference type="NCBI Taxonomy" id="61149"/>
    <lineage>
        <taxon>Eukaryota</taxon>
        <taxon>Viridiplantae</taxon>
        <taxon>Streptophyta</taxon>
        <taxon>Embryophyta</taxon>
        <taxon>Tracheophyta</taxon>
        <taxon>Spermatophyta</taxon>
        <taxon>Magnoliopsida</taxon>
        <taxon>eudicotyledons</taxon>
        <taxon>Gunneridae</taxon>
        <taxon>Pentapetalae</taxon>
        <taxon>rosids</taxon>
        <taxon>fabids</taxon>
        <taxon>Malpighiales</taxon>
        <taxon>Rhizophoraceae</taxon>
        <taxon>Rhizophora</taxon>
    </lineage>
</organism>
<proteinExistence type="predicted"/>
<dbReference type="PANTHER" id="PTHR34049">
    <property type="entry name" value="F-BOX PROTEIN SKIP27"/>
    <property type="match status" value="1"/>
</dbReference>
<sequence length="103" mass="11457">MLRIMTPRPSEHWPFVSKADGKGAFMASPHTPKAPKHGPRPPSRIRITDVKQIAAVLFQDSAFPSRCMVPSALSKPLCKSLASNRVLFYEDELCQAVAQNKLR</sequence>